<dbReference type="PANTHER" id="PTHR44140">
    <property type="entry name" value="LD25575P"/>
    <property type="match status" value="1"/>
</dbReference>
<dbReference type="EMBL" id="OC973125">
    <property type="protein sequence ID" value="CAD7668456.1"/>
    <property type="molecule type" value="Genomic_DNA"/>
</dbReference>
<dbReference type="Pfam" id="PF13432">
    <property type="entry name" value="TPR_16"/>
    <property type="match status" value="1"/>
</dbReference>
<name>A0A7R9MVB9_9ACAR</name>
<dbReference type="InterPro" id="IPR011990">
    <property type="entry name" value="TPR-like_helical_dom_sf"/>
</dbReference>
<dbReference type="GO" id="GO:0051087">
    <property type="term" value="F:protein-folding chaperone binding"/>
    <property type="evidence" value="ECO:0007669"/>
    <property type="project" value="TreeGrafter"/>
</dbReference>
<dbReference type="PANTHER" id="PTHR44140:SF2">
    <property type="entry name" value="LD25575P"/>
    <property type="match status" value="1"/>
</dbReference>
<dbReference type="AlphaFoldDB" id="A0A7R9MVB9"/>
<accession>A0A7R9MVB9</accession>
<dbReference type="EMBL" id="CAJPVJ010058300">
    <property type="protein sequence ID" value="CAG2183905.1"/>
    <property type="molecule type" value="Genomic_DNA"/>
</dbReference>
<keyword evidence="3" id="KW-1185">Reference proteome</keyword>
<dbReference type="GO" id="GO:0051787">
    <property type="term" value="F:misfolded protein binding"/>
    <property type="evidence" value="ECO:0007669"/>
    <property type="project" value="TreeGrafter"/>
</dbReference>
<keyword evidence="1" id="KW-0802">TPR repeat</keyword>
<feature type="repeat" description="TPR" evidence="1">
    <location>
        <begin position="38"/>
        <end position="71"/>
    </location>
</feature>
<dbReference type="SMART" id="SM00028">
    <property type="entry name" value="TPR"/>
    <property type="match status" value="3"/>
</dbReference>
<dbReference type="Proteomes" id="UP000728032">
    <property type="component" value="Unassembled WGS sequence"/>
</dbReference>
<organism evidence="2">
    <name type="scientific">Oppiella nova</name>
    <dbReference type="NCBI Taxonomy" id="334625"/>
    <lineage>
        <taxon>Eukaryota</taxon>
        <taxon>Metazoa</taxon>
        <taxon>Ecdysozoa</taxon>
        <taxon>Arthropoda</taxon>
        <taxon>Chelicerata</taxon>
        <taxon>Arachnida</taxon>
        <taxon>Acari</taxon>
        <taxon>Acariformes</taxon>
        <taxon>Sarcoptiformes</taxon>
        <taxon>Oribatida</taxon>
        <taxon>Brachypylina</taxon>
        <taxon>Oppioidea</taxon>
        <taxon>Oppiidae</taxon>
        <taxon>Oppiella</taxon>
    </lineage>
</organism>
<dbReference type="PROSITE" id="PS50005">
    <property type="entry name" value="TPR"/>
    <property type="match status" value="1"/>
</dbReference>
<dbReference type="InterPro" id="IPR019734">
    <property type="entry name" value="TPR_rpt"/>
</dbReference>
<sequence>MDVMDSQVKVNSIYWSLKVLLLISYAIDYCHTISNEEIENHLELGRLMLSRGQYSDALSHYHMAVEADPNNYLTVFKRATVYLALGKHKAGLDDLNEVIVLKPDFLAARLQRGSVLLKQGRLDEAHIDYEWVLRLEPY</sequence>
<proteinExistence type="predicted"/>
<dbReference type="InterPro" id="IPR051727">
    <property type="entry name" value="DnaJ_C3_Co-chaperones"/>
</dbReference>
<dbReference type="GO" id="GO:0005783">
    <property type="term" value="C:endoplasmic reticulum"/>
    <property type="evidence" value="ECO:0007669"/>
    <property type="project" value="TreeGrafter"/>
</dbReference>
<evidence type="ECO:0000256" key="1">
    <source>
        <dbReference type="PROSITE-ProRule" id="PRU00339"/>
    </source>
</evidence>
<dbReference type="PROSITE" id="PS50293">
    <property type="entry name" value="TPR_REGION"/>
    <property type="match status" value="2"/>
</dbReference>
<dbReference type="SUPFAM" id="SSF48452">
    <property type="entry name" value="TPR-like"/>
    <property type="match status" value="1"/>
</dbReference>
<dbReference type="Gene3D" id="1.25.40.10">
    <property type="entry name" value="Tetratricopeptide repeat domain"/>
    <property type="match status" value="1"/>
</dbReference>
<dbReference type="GO" id="GO:0034975">
    <property type="term" value="P:protein folding in endoplasmic reticulum"/>
    <property type="evidence" value="ECO:0007669"/>
    <property type="project" value="TreeGrafter"/>
</dbReference>
<evidence type="ECO:0000313" key="3">
    <source>
        <dbReference type="Proteomes" id="UP000728032"/>
    </source>
</evidence>
<evidence type="ECO:0000313" key="2">
    <source>
        <dbReference type="EMBL" id="CAD7668456.1"/>
    </source>
</evidence>
<protein>
    <submittedName>
        <fullName evidence="2">Uncharacterized protein</fullName>
    </submittedName>
</protein>
<gene>
    <name evidence="2" type="ORF">ONB1V03_LOCUS23325</name>
</gene>
<dbReference type="OrthoDB" id="1726119at2759"/>
<feature type="non-terminal residue" evidence="2">
    <location>
        <position position="1"/>
    </location>
</feature>
<reference evidence="2" key="1">
    <citation type="submission" date="2020-11" db="EMBL/GenBank/DDBJ databases">
        <authorList>
            <person name="Tran Van P."/>
        </authorList>
    </citation>
    <scope>NUCLEOTIDE SEQUENCE</scope>
</reference>